<dbReference type="CDD" id="cd01127">
    <property type="entry name" value="TrwB_TraG_TraD_VirD4"/>
    <property type="match status" value="1"/>
</dbReference>
<evidence type="ECO:0000256" key="4">
    <source>
        <dbReference type="ARBA" id="ARBA00022692"/>
    </source>
</evidence>
<feature type="region of interest" description="Disordered" evidence="7">
    <location>
        <begin position="489"/>
        <end position="508"/>
    </location>
</feature>
<keyword evidence="5" id="KW-1133">Transmembrane helix</keyword>
<dbReference type="InterPro" id="IPR003688">
    <property type="entry name" value="TraG/VirD4"/>
</dbReference>
<dbReference type="InterPro" id="IPR027417">
    <property type="entry name" value="P-loop_NTPase"/>
</dbReference>
<evidence type="ECO:0000256" key="5">
    <source>
        <dbReference type="ARBA" id="ARBA00022989"/>
    </source>
</evidence>
<sequence>MEITKETKNKIKRSAIVAGLAGGASQYIAASIVKDFPLVVNYKFGQFWEALNYNVAHPISTISNALSNEAFTHIQPFLIGGTLLLAWKVLFQKNNKYEDASSYGAYGTSRWANDSEIFNPSNITTKMENEGSILGLHKGKMIIQHKDSHLNKNSLIVGGAGAGKTTGKIIPDIIKQKEKSIVVIDPKGELYEKTSQTKRDQGYEVRLVNFLDRDKSDRYNLFDYLRRDSDAFKVADSLVNSAAEGMKVKKDFWNQAQIAVLQALMLYVKYKCPKEEQHMGSVYNLASASLKEIYLAFQEFDKNHVVYRAYATAIERLLGNEKTLSDVFQTLLNTLNPWQYDDICKFTSANDFLFEELGTKKMIVYVILPVADNEFKPLITTFFTQMFSELYRAASLNQGVLPKKVLLLLDEFANVGKIPNFEERLSTCRSLGIEVSIVLQDTSQLERVYGKEIAKEILNNCDIKILLKANEYETAKYFSNLAGKTTIKVKNNSSSSGSKSSSKSESNNYVSRDLITPDEIMKIDFNDELLFMSGSHPAKVKKAFYFKTKAFKDILGKEVSRDLYPVVDRGEYKAFYPAPEPQQEEFELFVPYENEDGKTVDTETGEILEELSPPDFSDEDVPPEEEQKKDELADMMANFKF</sequence>
<keyword evidence="4" id="KW-0812">Transmembrane</keyword>
<comment type="caution">
    <text evidence="8">The sequence shown here is derived from an EMBL/GenBank/DDBJ whole genome shotgun (WGS) entry which is preliminary data.</text>
</comment>
<dbReference type="SUPFAM" id="SSF52540">
    <property type="entry name" value="P-loop containing nucleoside triphosphate hydrolases"/>
    <property type="match status" value="1"/>
</dbReference>
<dbReference type="PANTHER" id="PTHR37937:SF1">
    <property type="entry name" value="CONJUGATIVE TRANSFER: DNA TRANSPORT"/>
    <property type="match status" value="1"/>
</dbReference>
<evidence type="ECO:0000256" key="3">
    <source>
        <dbReference type="ARBA" id="ARBA00022475"/>
    </source>
</evidence>
<evidence type="ECO:0000256" key="7">
    <source>
        <dbReference type="SAM" id="MobiDB-lite"/>
    </source>
</evidence>
<organism evidence="8 9">
    <name type="scientific">Bacillus xiapuensis</name>
    <dbReference type="NCBI Taxonomy" id="2014075"/>
    <lineage>
        <taxon>Bacteria</taxon>
        <taxon>Bacillati</taxon>
        <taxon>Bacillota</taxon>
        <taxon>Bacilli</taxon>
        <taxon>Bacillales</taxon>
        <taxon>Bacillaceae</taxon>
        <taxon>Bacillus</taxon>
    </lineage>
</organism>
<accession>A0ABU6N656</accession>
<reference evidence="8 9" key="1">
    <citation type="submission" date="2023-03" db="EMBL/GenBank/DDBJ databases">
        <title>Bacillus Genome Sequencing.</title>
        <authorList>
            <person name="Dunlap C."/>
        </authorList>
    </citation>
    <scope>NUCLEOTIDE SEQUENCE [LARGE SCALE GENOMIC DNA]</scope>
    <source>
        <strain evidence="8 9">B-14544</strain>
    </source>
</reference>
<comment type="similarity">
    <text evidence="2">Belongs to the VirD4/TraG family.</text>
</comment>
<gene>
    <name evidence="8" type="ORF">P4447_02830</name>
</gene>
<dbReference type="NCBIfam" id="NF045973">
    <property type="entry name" value="conju_CD1115"/>
    <property type="match status" value="1"/>
</dbReference>
<evidence type="ECO:0000256" key="6">
    <source>
        <dbReference type="ARBA" id="ARBA00023136"/>
    </source>
</evidence>
<dbReference type="InterPro" id="IPR051539">
    <property type="entry name" value="T4SS-coupling_protein"/>
</dbReference>
<dbReference type="EMBL" id="JARMQG010000027">
    <property type="protein sequence ID" value="MED3561484.1"/>
    <property type="molecule type" value="Genomic_DNA"/>
</dbReference>
<comment type="subcellular location">
    <subcellularLocation>
        <location evidence="1">Cell membrane</location>
        <topology evidence="1">Multi-pass membrane protein</topology>
    </subcellularLocation>
</comment>
<evidence type="ECO:0000313" key="9">
    <source>
        <dbReference type="Proteomes" id="UP001330749"/>
    </source>
</evidence>
<dbReference type="Proteomes" id="UP001330749">
    <property type="component" value="Unassembled WGS sequence"/>
</dbReference>
<name>A0ABU6N656_9BACI</name>
<dbReference type="RefSeq" id="WP_327966354.1">
    <property type="nucleotide sequence ID" value="NZ_JARMQG010000027.1"/>
</dbReference>
<feature type="region of interest" description="Disordered" evidence="7">
    <location>
        <begin position="610"/>
        <end position="633"/>
    </location>
</feature>
<evidence type="ECO:0000313" key="8">
    <source>
        <dbReference type="EMBL" id="MED3561484.1"/>
    </source>
</evidence>
<proteinExistence type="inferred from homology"/>
<protein>
    <submittedName>
        <fullName evidence="8">Type IV secretory system conjugative DNA transfer family protein</fullName>
    </submittedName>
</protein>
<evidence type="ECO:0000256" key="1">
    <source>
        <dbReference type="ARBA" id="ARBA00004651"/>
    </source>
</evidence>
<evidence type="ECO:0000256" key="2">
    <source>
        <dbReference type="ARBA" id="ARBA00008806"/>
    </source>
</evidence>
<keyword evidence="9" id="KW-1185">Reference proteome</keyword>
<dbReference type="PANTHER" id="PTHR37937">
    <property type="entry name" value="CONJUGATIVE TRANSFER: DNA TRANSPORT"/>
    <property type="match status" value="1"/>
</dbReference>
<dbReference type="Pfam" id="PF02534">
    <property type="entry name" value="T4SS-DNA_transf"/>
    <property type="match status" value="1"/>
</dbReference>
<dbReference type="Gene3D" id="3.40.50.300">
    <property type="entry name" value="P-loop containing nucleotide triphosphate hydrolases"/>
    <property type="match status" value="2"/>
</dbReference>
<keyword evidence="6" id="KW-0472">Membrane</keyword>
<keyword evidence="3" id="KW-1003">Cell membrane</keyword>